<feature type="binding site" evidence="5">
    <location>
        <position position="68"/>
    </location>
    <ligand>
        <name>ATP</name>
        <dbReference type="ChEBI" id="CHEBI:30616"/>
    </ligand>
</feature>
<evidence type="ECO:0000256" key="5">
    <source>
        <dbReference type="PROSITE-ProRule" id="PRU10141"/>
    </source>
</evidence>
<reference evidence="10 11" key="1">
    <citation type="submission" date="2024-02" db="EMBL/GenBank/DDBJ databases">
        <authorList>
            <person name="Daric V."/>
            <person name="Darras S."/>
        </authorList>
    </citation>
    <scope>NUCLEOTIDE SEQUENCE [LARGE SCALE GENOMIC DNA]</scope>
</reference>
<feature type="compositionally biased region" description="Acidic residues" evidence="7">
    <location>
        <begin position="1101"/>
        <end position="1111"/>
    </location>
</feature>
<evidence type="ECO:0000313" key="11">
    <source>
        <dbReference type="Proteomes" id="UP001642483"/>
    </source>
</evidence>
<evidence type="ECO:0000256" key="6">
    <source>
        <dbReference type="RuleBase" id="RU000682"/>
    </source>
</evidence>
<dbReference type="Gene3D" id="1.10.10.60">
    <property type="entry name" value="Homeodomain-like"/>
    <property type="match status" value="2"/>
</dbReference>
<dbReference type="PROSITE" id="PS50011">
    <property type="entry name" value="PROTEIN_KINASE_DOM"/>
    <property type="match status" value="1"/>
</dbReference>
<dbReference type="Gene3D" id="1.10.510.10">
    <property type="entry name" value="Transferase(Phosphotransferase) domain 1"/>
    <property type="match status" value="1"/>
</dbReference>
<feature type="compositionally biased region" description="Low complexity" evidence="7">
    <location>
        <begin position="561"/>
        <end position="572"/>
    </location>
</feature>
<dbReference type="PROSITE" id="PS00108">
    <property type="entry name" value="PROTEIN_KINASE_ST"/>
    <property type="match status" value="1"/>
</dbReference>
<feature type="compositionally biased region" description="Polar residues" evidence="7">
    <location>
        <begin position="1075"/>
        <end position="1090"/>
    </location>
</feature>
<feature type="compositionally biased region" description="Basic residues" evidence="7">
    <location>
        <begin position="1"/>
        <end position="13"/>
    </location>
</feature>
<dbReference type="InterPro" id="IPR050235">
    <property type="entry name" value="CK1_Ser-Thr_kinase"/>
</dbReference>
<evidence type="ECO:0000259" key="9">
    <source>
        <dbReference type="PROSITE" id="PS50071"/>
    </source>
</evidence>
<dbReference type="InterPro" id="IPR008271">
    <property type="entry name" value="Ser/Thr_kinase_AS"/>
</dbReference>
<feature type="region of interest" description="Disordered" evidence="7">
    <location>
        <begin position="682"/>
        <end position="707"/>
    </location>
</feature>
<feature type="region of interest" description="Disordered" evidence="7">
    <location>
        <begin position="333"/>
        <end position="572"/>
    </location>
</feature>
<protein>
    <recommendedName>
        <fullName evidence="1">non-specific serine/threonine protein kinase</fullName>
        <ecNumber evidence="1">2.7.11.1</ecNumber>
    </recommendedName>
</protein>
<comment type="subcellular location">
    <subcellularLocation>
        <location evidence="4 6">Nucleus</location>
    </subcellularLocation>
</comment>
<accession>A0ABP0FR48</accession>
<sequence length="1368" mass="155196">MPAKGKGKPKKNQHQLCKPLPPGEVLTDLQKKTWKVRQSIGSGGFGLIYSADKGSEDSVKDNAPYVIKIEPQGNGPLFCEISFYQRAARSDQIETWKKRTKVPYLGIPSYIAHGLHERNKEKLRFLVMPRFGSDLHNLWLKAGKKFKRETVAKIAIMMLDALHYMHEKEYVHADIKGANILCGHEDKNKLYLVDFGLAYRYTADNTHKKYEPDPRKAHNGTIEYTSTDAHKGANPSRRGDMEILGFFLVHLLCGRLPWEDKLSDCAYVRDAKINALDDVKKFVKDTCKNGNLSEIVEFLQCAVGLEYDEEPNYKKLQNIFKTALKSMSVSLSSPLDFSSADEDIEPPTPKKSRRAESAAKKVSTGNVTSPLQRKRTQRVVRSSEESTSSSPVSMKQQPSRKRQHQCKPSNLKKARQKLKSSTEEDSPVIKPTRNHAQRYRPVTETTDEEDESIIDDSGDEFHPTSKSQNIIPGAPLGRIPKRNTRSSNFKEKVLSVTDIDQTVHSSKQRKVKKRPVVSSPEKSSSPFSTPERNDENINDDNYQAIPQKKDEIEKEKDLIASSSSNSRSSRYSMAPLHTSTVLKKHDQLTGQMSGKHPVFTRRRKVNVPKANAGTQTTPTLRKMQSPNPLSKQFVSLKLLVHLCFCSQLCTDASRFVLGYLSMMSSSDSDLHCCSVCKNTCSADEQPSKQNHRTHFCRKKHESSEQKQVKRKLNVSSSLWKNHHSNRNVRTPNSMKSFTDSVQSSQVCQDSLSTYLESLGHRSSKRILLLLRNLEYFWPPYKFGEDLNHRLHNAIFGRSRTNYVHWFQKWITGKNYQPHLHDNVNFLSLLESSFKRKSILQQSTLRMLQLKTGLSKSAITLWFRWKRTMENPMKPILQAMFAKDHYLSHREMQQIAKSNGWGTSQVKSWFRVARALANIFDESKADKEELILWRMFQRCRNGVSNSDVELMSHLLSMAKTDVYKIFHSWCLYYNVEDLMTAPESSRFEDLEKLSSEGGVDTWSRSDHMECLTSSSRLASSVPTSMSAVSTDVVVEKVQTSIQQPRCNSAGKESSFHGVATTSTNLMEAELQKCGASSGTTCAENPSTTRESAPQRILTPSAENEEFLDDSSDDLSDKELVIVEDDDSNFDESEELHDSNKRSFVETVTGSPPIRLVSPSRPSLLNRLSDWWFPSDDVNQIEKVSSAEIYSHDFVVKALRRLRRKQRKKGIPTKAMLLESYQPKRSKSRLVHSMKVNTVVDKYDLLVAKDQVSYQPFSRNTDVDNEVVYLGTTYNSTSTQCSAEPLIRELQKHPENTNFTIATLNSTLMEEAPTSSEPISAEEALFNLLENDTDSSDDLYSNNEDEPISNEASGVLSPQVDHTSTSELEE</sequence>
<dbReference type="Pfam" id="PF00046">
    <property type="entry name" value="Homeodomain"/>
    <property type="match status" value="1"/>
</dbReference>
<dbReference type="InterPro" id="IPR011009">
    <property type="entry name" value="Kinase-like_dom_sf"/>
</dbReference>
<feature type="compositionally biased region" description="Polar residues" evidence="7">
    <location>
        <begin position="1358"/>
        <end position="1368"/>
    </location>
</feature>
<evidence type="ECO:0000256" key="1">
    <source>
        <dbReference type="ARBA" id="ARBA00012513"/>
    </source>
</evidence>
<dbReference type="CDD" id="cd00086">
    <property type="entry name" value="homeodomain"/>
    <property type="match status" value="1"/>
</dbReference>
<feature type="compositionally biased region" description="Acidic residues" evidence="7">
    <location>
        <begin position="445"/>
        <end position="458"/>
    </location>
</feature>
<feature type="compositionally biased region" description="Basic residues" evidence="7">
    <location>
        <begin position="689"/>
        <end position="700"/>
    </location>
</feature>
<dbReference type="SMART" id="SM00389">
    <property type="entry name" value="HOX"/>
    <property type="match status" value="1"/>
</dbReference>
<dbReference type="InterPro" id="IPR009057">
    <property type="entry name" value="Homeodomain-like_sf"/>
</dbReference>
<evidence type="ECO:0000256" key="7">
    <source>
        <dbReference type="SAM" id="MobiDB-lite"/>
    </source>
</evidence>
<dbReference type="PROSITE" id="PS50071">
    <property type="entry name" value="HOMEOBOX_2"/>
    <property type="match status" value="1"/>
</dbReference>
<keyword evidence="4 6" id="KW-0371">Homeobox</keyword>
<feature type="compositionally biased region" description="Acidic residues" evidence="7">
    <location>
        <begin position="1329"/>
        <end position="1346"/>
    </location>
</feature>
<dbReference type="EMBL" id="CAWYQH010000090">
    <property type="protein sequence ID" value="CAK8681808.1"/>
    <property type="molecule type" value="Genomic_DNA"/>
</dbReference>
<evidence type="ECO:0000256" key="2">
    <source>
        <dbReference type="ARBA" id="ARBA00022741"/>
    </source>
</evidence>
<dbReference type="SUPFAM" id="SSF46689">
    <property type="entry name" value="Homeodomain-like"/>
    <property type="match status" value="1"/>
</dbReference>
<gene>
    <name evidence="10" type="ORF">CVLEPA_LOCUS12046</name>
</gene>
<dbReference type="Pfam" id="PF00069">
    <property type="entry name" value="Pkinase"/>
    <property type="match status" value="1"/>
</dbReference>
<feature type="region of interest" description="Disordered" evidence="7">
    <location>
        <begin position="1328"/>
        <end position="1368"/>
    </location>
</feature>
<name>A0ABP0FR48_CLALP</name>
<dbReference type="PANTHER" id="PTHR11909">
    <property type="entry name" value="CASEIN KINASE-RELATED"/>
    <property type="match status" value="1"/>
</dbReference>
<dbReference type="SUPFAM" id="SSF56112">
    <property type="entry name" value="Protein kinase-like (PK-like)"/>
    <property type="match status" value="1"/>
</dbReference>
<keyword evidence="4 6" id="KW-0238">DNA-binding</keyword>
<evidence type="ECO:0000259" key="8">
    <source>
        <dbReference type="PROSITE" id="PS50011"/>
    </source>
</evidence>
<dbReference type="CDD" id="cd14015">
    <property type="entry name" value="STKc_VRK"/>
    <property type="match status" value="1"/>
</dbReference>
<feature type="compositionally biased region" description="Low complexity" evidence="7">
    <location>
        <begin position="516"/>
        <end position="528"/>
    </location>
</feature>
<dbReference type="SMART" id="SM00220">
    <property type="entry name" value="S_TKc"/>
    <property type="match status" value="1"/>
</dbReference>
<feature type="region of interest" description="Disordered" evidence="7">
    <location>
        <begin position="1075"/>
        <end position="1111"/>
    </location>
</feature>
<dbReference type="InterPro" id="IPR001356">
    <property type="entry name" value="HD"/>
</dbReference>
<feature type="DNA-binding region" description="Homeobox" evidence="4">
    <location>
        <begin position="865"/>
        <end position="915"/>
    </location>
</feature>
<evidence type="ECO:0000313" key="10">
    <source>
        <dbReference type="EMBL" id="CAK8681808.1"/>
    </source>
</evidence>
<organism evidence="10 11">
    <name type="scientific">Clavelina lepadiformis</name>
    <name type="common">Light-bulb sea squirt</name>
    <name type="synonym">Ascidia lepadiformis</name>
    <dbReference type="NCBI Taxonomy" id="159417"/>
    <lineage>
        <taxon>Eukaryota</taxon>
        <taxon>Metazoa</taxon>
        <taxon>Chordata</taxon>
        <taxon>Tunicata</taxon>
        <taxon>Ascidiacea</taxon>
        <taxon>Aplousobranchia</taxon>
        <taxon>Clavelinidae</taxon>
        <taxon>Clavelina</taxon>
    </lineage>
</organism>
<dbReference type="InterPro" id="IPR000719">
    <property type="entry name" value="Prot_kinase_dom"/>
</dbReference>
<feature type="compositionally biased region" description="Basic residues" evidence="7">
    <location>
        <begin position="398"/>
        <end position="418"/>
    </location>
</feature>
<evidence type="ECO:0000256" key="3">
    <source>
        <dbReference type="ARBA" id="ARBA00022840"/>
    </source>
</evidence>
<evidence type="ECO:0000256" key="4">
    <source>
        <dbReference type="PROSITE-ProRule" id="PRU00108"/>
    </source>
</evidence>
<feature type="compositionally biased region" description="Basic residues" evidence="7">
    <location>
        <begin position="506"/>
        <end position="515"/>
    </location>
</feature>
<feature type="compositionally biased region" description="Basic and acidic residues" evidence="7">
    <location>
        <begin position="547"/>
        <end position="558"/>
    </location>
</feature>
<dbReference type="PROSITE" id="PS00107">
    <property type="entry name" value="PROTEIN_KINASE_ATP"/>
    <property type="match status" value="1"/>
</dbReference>
<comment type="caution">
    <text evidence="10">The sequence shown here is derived from an EMBL/GenBank/DDBJ whole genome shotgun (WGS) entry which is preliminary data.</text>
</comment>
<dbReference type="InterPro" id="IPR017441">
    <property type="entry name" value="Protein_kinase_ATP_BS"/>
</dbReference>
<keyword evidence="4 6" id="KW-0539">Nucleus</keyword>
<dbReference type="EC" id="2.7.11.1" evidence="1"/>
<feature type="domain" description="Protein kinase" evidence="8">
    <location>
        <begin position="34"/>
        <end position="324"/>
    </location>
</feature>
<feature type="region of interest" description="Disordered" evidence="7">
    <location>
        <begin position="1"/>
        <end position="22"/>
    </location>
</feature>
<keyword evidence="2 5" id="KW-0547">Nucleotide-binding</keyword>
<feature type="domain" description="Homeobox" evidence="9">
    <location>
        <begin position="863"/>
        <end position="914"/>
    </location>
</feature>
<keyword evidence="3 5" id="KW-0067">ATP-binding</keyword>
<proteinExistence type="predicted"/>
<keyword evidence="11" id="KW-1185">Reference proteome</keyword>
<dbReference type="Proteomes" id="UP001642483">
    <property type="component" value="Unassembled WGS sequence"/>
</dbReference>